<reference evidence="1" key="1">
    <citation type="journal article" date="2019" name="Sci. Rep.">
        <title>Draft genome of Tanacetum cinerariifolium, the natural source of mosquito coil.</title>
        <authorList>
            <person name="Yamashiro T."/>
            <person name="Shiraishi A."/>
            <person name="Satake H."/>
            <person name="Nakayama K."/>
        </authorList>
    </citation>
    <scope>NUCLEOTIDE SEQUENCE</scope>
</reference>
<dbReference type="AlphaFoldDB" id="A0A6L2J3B4"/>
<gene>
    <name evidence="1" type="ORF">Tci_003098</name>
</gene>
<evidence type="ECO:0000313" key="1">
    <source>
        <dbReference type="EMBL" id="GEU31120.1"/>
    </source>
</evidence>
<comment type="caution">
    <text evidence="1">The sequence shown here is derived from an EMBL/GenBank/DDBJ whole genome shotgun (WGS) entry which is preliminary data.</text>
</comment>
<accession>A0A6L2J3B4</accession>
<organism evidence="1">
    <name type="scientific">Tanacetum cinerariifolium</name>
    <name type="common">Dalmatian daisy</name>
    <name type="synonym">Chrysanthemum cinerariifolium</name>
    <dbReference type="NCBI Taxonomy" id="118510"/>
    <lineage>
        <taxon>Eukaryota</taxon>
        <taxon>Viridiplantae</taxon>
        <taxon>Streptophyta</taxon>
        <taxon>Embryophyta</taxon>
        <taxon>Tracheophyta</taxon>
        <taxon>Spermatophyta</taxon>
        <taxon>Magnoliopsida</taxon>
        <taxon>eudicotyledons</taxon>
        <taxon>Gunneridae</taxon>
        <taxon>Pentapetalae</taxon>
        <taxon>asterids</taxon>
        <taxon>campanulids</taxon>
        <taxon>Asterales</taxon>
        <taxon>Asteraceae</taxon>
        <taxon>Asteroideae</taxon>
        <taxon>Anthemideae</taxon>
        <taxon>Anthemidinae</taxon>
        <taxon>Tanacetum</taxon>
    </lineage>
</organism>
<protein>
    <submittedName>
        <fullName evidence="1">Uncharacterized protein</fullName>
    </submittedName>
</protein>
<proteinExistence type="predicted"/>
<dbReference type="EMBL" id="BKCJ010000220">
    <property type="protein sequence ID" value="GEU31120.1"/>
    <property type="molecule type" value="Genomic_DNA"/>
</dbReference>
<name>A0A6L2J3B4_TANCI</name>
<sequence length="100" mass="10852">MKKTRILTKVYGATPSTSIAGGLDAVNLVIRLPIERGINSDTLEDPSKDQLVPIAISPFHDDQYMKVMQAYYATNELPIPPPPALIAPPPSPVLSPQFDP</sequence>